<dbReference type="AlphaFoldDB" id="A0A6P8BK34"/>
<evidence type="ECO:0000313" key="4">
    <source>
        <dbReference type="Proteomes" id="UP000515153"/>
    </source>
</evidence>
<proteinExistence type="predicted"/>
<name>A0A6P8BK34_PYRGI</name>
<protein>
    <recommendedName>
        <fullName evidence="3">DUF7719 domain-containing protein</fullName>
    </recommendedName>
</protein>
<keyword evidence="4" id="KW-1185">Reference proteome</keyword>
<feature type="region of interest" description="Disordered" evidence="1">
    <location>
        <begin position="1"/>
        <end position="26"/>
    </location>
</feature>
<reference evidence="5" key="3">
    <citation type="submission" date="2025-08" db="UniProtKB">
        <authorList>
            <consortium name="RefSeq"/>
        </authorList>
    </citation>
    <scope>IDENTIFICATION</scope>
    <source>
        <strain evidence="5">NI907</strain>
    </source>
</reference>
<keyword evidence="2" id="KW-0812">Transmembrane</keyword>
<dbReference type="Pfam" id="PF24841">
    <property type="entry name" value="DUF7719"/>
    <property type="match status" value="1"/>
</dbReference>
<dbReference type="OrthoDB" id="5597489at2759"/>
<sequence length="221" mass="24896">MARKRKADPVKIELKQPDRSGPSDKTLLDIASERNLFRQADEKQRENDLKKFGWSATAAADTTEEGEAESLSPRAERVLDTLLWSVSLAMLHFTFDVLVQNQFAVEIEWPKVFTRGFQALLVFGFLFYNLHPHASEPILVPFVPRKYQNGIRQAIFFAASIAAGCYLIHVTNEHAYLAVMKTAPSIGCIWVWAVLELNLSLSLLSLAITYVFFKQGGYSLA</sequence>
<feature type="transmembrane region" description="Helical" evidence="2">
    <location>
        <begin position="151"/>
        <end position="169"/>
    </location>
</feature>
<reference evidence="5" key="1">
    <citation type="journal article" date="2019" name="Mol. Biol. Evol.">
        <title>Blast fungal genomes show frequent chromosomal changes, gene gains and losses, and effector gene turnover.</title>
        <authorList>
            <person name="Gomez Luciano L.B."/>
            <person name="Jason Tsai I."/>
            <person name="Chuma I."/>
            <person name="Tosa Y."/>
            <person name="Chen Y.H."/>
            <person name="Li J.Y."/>
            <person name="Li M.Y."/>
            <person name="Jade Lu M.Y."/>
            <person name="Nakayashiki H."/>
            <person name="Li W.H."/>
        </authorList>
    </citation>
    <scope>NUCLEOTIDE SEQUENCE</scope>
    <source>
        <strain evidence="5">NI907</strain>
    </source>
</reference>
<evidence type="ECO:0000256" key="1">
    <source>
        <dbReference type="SAM" id="MobiDB-lite"/>
    </source>
</evidence>
<gene>
    <name evidence="5" type="ORF">PgNI_01283</name>
</gene>
<dbReference type="GeneID" id="41956270"/>
<dbReference type="KEGG" id="pgri:PgNI_01283"/>
<evidence type="ECO:0000256" key="2">
    <source>
        <dbReference type="SAM" id="Phobius"/>
    </source>
</evidence>
<feature type="domain" description="DUF7719" evidence="3">
    <location>
        <begin position="152"/>
        <end position="220"/>
    </location>
</feature>
<dbReference type="InterPro" id="IPR056136">
    <property type="entry name" value="DUF7719"/>
</dbReference>
<dbReference type="PANTHER" id="PTHR37846">
    <property type="entry name" value="YALI0B21296P"/>
    <property type="match status" value="1"/>
</dbReference>
<dbReference type="PANTHER" id="PTHR37846:SF1">
    <property type="entry name" value="DEACETYLASE-LIKE PROTEIN"/>
    <property type="match status" value="1"/>
</dbReference>
<keyword evidence="2" id="KW-1133">Transmembrane helix</keyword>
<organism evidence="4 5">
    <name type="scientific">Pyricularia grisea</name>
    <name type="common">Crabgrass-specific blast fungus</name>
    <name type="synonym">Magnaporthe grisea</name>
    <dbReference type="NCBI Taxonomy" id="148305"/>
    <lineage>
        <taxon>Eukaryota</taxon>
        <taxon>Fungi</taxon>
        <taxon>Dikarya</taxon>
        <taxon>Ascomycota</taxon>
        <taxon>Pezizomycotina</taxon>
        <taxon>Sordariomycetes</taxon>
        <taxon>Sordariomycetidae</taxon>
        <taxon>Magnaporthales</taxon>
        <taxon>Pyriculariaceae</taxon>
        <taxon>Pyricularia</taxon>
    </lineage>
</organism>
<keyword evidence="2" id="KW-0472">Membrane</keyword>
<dbReference type="Proteomes" id="UP000515153">
    <property type="component" value="Unplaced"/>
</dbReference>
<feature type="transmembrane region" description="Helical" evidence="2">
    <location>
        <begin position="189"/>
        <end position="213"/>
    </location>
</feature>
<dbReference type="RefSeq" id="XP_030987575.1">
    <property type="nucleotide sequence ID" value="XM_031121356.1"/>
</dbReference>
<evidence type="ECO:0000259" key="3">
    <source>
        <dbReference type="Pfam" id="PF24841"/>
    </source>
</evidence>
<evidence type="ECO:0000313" key="5">
    <source>
        <dbReference type="RefSeq" id="XP_030987575.1"/>
    </source>
</evidence>
<accession>A0A6P8BK34</accession>
<feature type="compositionally biased region" description="Basic and acidic residues" evidence="1">
    <location>
        <begin position="7"/>
        <end position="22"/>
    </location>
</feature>
<reference evidence="5" key="2">
    <citation type="submission" date="2019-10" db="EMBL/GenBank/DDBJ databases">
        <authorList>
            <consortium name="NCBI Genome Project"/>
        </authorList>
    </citation>
    <scope>NUCLEOTIDE SEQUENCE</scope>
    <source>
        <strain evidence="5">NI907</strain>
    </source>
</reference>